<protein>
    <submittedName>
        <fullName evidence="3">Siderophore-iron reductase FhuF</fullName>
    </submittedName>
</protein>
<feature type="domain" description="Ferric siderophore reductase C-terminal" evidence="2">
    <location>
        <begin position="250"/>
        <end position="271"/>
    </location>
</feature>
<dbReference type="InterPro" id="IPR022770">
    <property type="entry name" value="IucA/IucC-like_C"/>
</dbReference>
<evidence type="ECO:0000259" key="2">
    <source>
        <dbReference type="Pfam" id="PF11575"/>
    </source>
</evidence>
<feature type="domain" description="Aerobactin siderophore biosynthesis IucA/IucC-like C-terminal" evidence="1">
    <location>
        <begin position="74"/>
        <end position="238"/>
    </location>
</feature>
<name>A0A844GV17_9CHRO</name>
<dbReference type="Pfam" id="PF06276">
    <property type="entry name" value="FhuF"/>
    <property type="match status" value="1"/>
</dbReference>
<proteinExistence type="predicted"/>
<dbReference type="InterPro" id="IPR024726">
    <property type="entry name" value="FhuF_C"/>
</dbReference>
<dbReference type="NCBIfam" id="TIGR03951">
    <property type="entry name" value="Fe_III_red_FhuF"/>
    <property type="match status" value="1"/>
</dbReference>
<evidence type="ECO:0000259" key="1">
    <source>
        <dbReference type="Pfam" id="PF06276"/>
    </source>
</evidence>
<comment type="caution">
    <text evidence="3">The sequence shown here is derived from an EMBL/GenBank/DDBJ whole genome shotgun (WGS) entry which is preliminary data.</text>
</comment>
<evidence type="ECO:0000313" key="3">
    <source>
        <dbReference type="EMBL" id="MTF38698.1"/>
    </source>
</evidence>
<dbReference type="Gene3D" id="1.10.510.40">
    <property type="match status" value="1"/>
</dbReference>
<dbReference type="GO" id="GO:0003824">
    <property type="term" value="F:catalytic activity"/>
    <property type="evidence" value="ECO:0007669"/>
    <property type="project" value="UniProtKB-ARBA"/>
</dbReference>
<dbReference type="GO" id="GO:0051537">
    <property type="term" value="F:2 iron, 2 sulfur cluster binding"/>
    <property type="evidence" value="ECO:0007669"/>
    <property type="project" value="InterPro"/>
</dbReference>
<dbReference type="RefSeq" id="WP_155083576.1">
    <property type="nucleotide sequence ID" value="NZ_WMIA01000006.1"/>
</dbReference>
<dbReference type="Proteomes" id="UP000437131">
    <property type="component" value="Unassembled WGS sequence"/>
</dbReference>
<reference evidence="3 4" key="1">
    <citation type="submission" date="2019-11" db="EMBL/GenBank/DDBJ databases">
        <title>Isolation of a new High Light Tolerant Cyanobacteria.</title>
        <authorList>
            <person name="Dobson Z."/>
            <person name="Vaughn N."/>
            <person name="Vaughn M."/>
            <person name="Fromme P."/>
            <person name="Mazor Y."/>
        </authorList>
    </citation>
    <scope>NUCLEOTIDE SEQUENCE [LARGE SCALE GENOMIC DNA]</scope>
    <source>
        <strain evidence="3 4">0216</strain>
    </source>
</reference>
<gene>
    <name evidence="3" type="primary">fhuF</name>
    <name evidence="3" type="ORF">GGC33_07135</name>
</gene>
<evidence type="ECO:0000313" key="4">
    <source>
        <dbReference type="Proteomes" id="UP000437131"/>
    </source>
</evidence>
<dbReference type="EMBL" id="WMIA01000006">
    <property type="protein sequence ID" value="MTF38698.1"/>
    <property type="molecule type" value="Genomic_DNA"/>
</dbReference>
<dbReference type="Pfam" id="PF11575">
    <property type="entry name" value="FhuF_C"/>
    <property type="match status" value="1"/>
</dbReference>
<sequence>MNQLRSQINILDDIITHVQKTMGDGYGNSILLSPPPKDTFILPAVQYLQRDNLLRIFKASPKYQQTQDLRVVASLWNKGYSWIPLPDVLALMTYAGLGLDVSLNNISFVFKEGEIQALWLHDLSRTVIYRERSPFFIPQDCGIKIVHSVEKLHQFVLTGLLKNHLGVIIDRIHTLTKLSKKTMWGNAVNASDWLFEDLQKYISYETIQTDYFTLFEQPHSVVMGGRNPLYNLLRTQQLDEPDLPTKITFRATCCLIALIPLDHKKCGNCPLMSLEERVARLRNQLKSNHEN</sequence>
<accession>A0A844GV17</accession>
<dbReference type="AlphaFoldDB" id="A0A844GV17"/>
<organism evidence="3 4">
    <name type="scientific">Cyanobacterium aponinum 0216</name>
    <dbReference type="NCBI Taxonomy" id="2676140"/>
    <lineage>
        <taxon>Bacteria</taxon>
        <taxon>Bacillati</taxon>
        <taxon>Cyanobacteriota</taxon>
        <taxon>Cyanophyceae</taxon>
        <taxon>Oscillatoriophycideae</taxon>
        <taxon>Chroococcales</taxon>
        <taxon>Geminocystaceae</taxon>
        <taxon>Cyanobacterium</taxon>
    </lineage>
</organism>
<dbReference type="InterPro" id="IPR008090">
    <property type="entry name" value="Fe_iron_reduct"/>
</dbReference>